<name>A0ABY7G636_MYAAR</name>
<evidence type="ECO:0000256" key="1">
    <source>
        <dbReference type="SAM" id="SignalP"/>
    </source>
</evidence>
<feature type="signal peptide" evidence="1">
    <location>
        <begin position="1"/>
        <end position="19"/>
    </location>
</feature>
<sequence>MAVWHVFVVVVALVPGLPTEKPPRGDTTGWKWTKEKPDHDGCLGGTRKHAYIERRFHEVIRITPKAKRVKTQKELQRMKY</sequence>
<dbReference type="EMBL" id="CP111026">
    <property type="protein sequence ID" value="WAR28767.1"/>
    <property type="molecule type" value="Genomic_DNA"/>
</dbReference>
<keyword evidence="3" id="KW-1185">Reference proteome</keyword>
<protein>
    <recommendedName>
        <fullName evidence="4">Secreted protein</fullName>
    </recommendedName>
</protein>
<gene>
    <name evidence="2" type="ORF">MAR_014471</name>
</gene>
<organism evidence="2 3">
    <name type="scientific">Mya arenaria</name>
    <name type="common">Soft-shell clam</name>
    <dbReference type="NCBI Taxonomy" id="6604"/>
    <lineage>
        <taxon>Eukaryota</taxon>
        <taxon>Metazoa</taxon>
        <taxon>Spiralia</taxon>
        <taxon>Lophotrochozoa</taxon>
        <taxon>Mollusca</taxon>
        <taxon>Bivalvia</taxon>
        <taxon>Autobranchia</taxon>
        <taxon>Heteroconchia</taxon>
        <taxon>Euheterodonta</taxon>
        <taxon>Imparidentia</taxon>
        <taxon>Neoheterodontei</taxon>
        <taxon>Myida</taxon>
        <taxon>Myoidea</taxon>
        <taxon>Myidae</taxon>
        <taxon>Mya</taxon>
    </lineage>
</organism>
<evidence type="ECO:0000313" key="3">
    <source>
        <dbReference type="Proteomes" id="UP001164746"/>
    </source>
</evidence>
<accession>A0ABY7G636</accession>
<evidence type="ECO:0008006" key="4">
    <source>
        <dbReference type="Google" id="ProtNLM"/>
    </source>
</evidence>
<evidence type="ECO:0000313" key="2">
    <source>
        <dbReference type="EMBL" id="WAR28767.1"/>
    </source>
</evidence>
<feature type="chain" id="PRO_5046172778" description="Secreted protein" evidence="1">
    <location>
        <begin position="20"/>
        <end position="80"/>
    </location>
</feature>
<keyword evidence="1" id="KW-0732">Signal</keyword>
<reference evidence="2" key="1">
    <citation type="submission" date="2022-11" db="EMBL/GenBank/DDBJ databases">
        <title>Centuries of genome instability and evolution in soft-shell clam transmissible cancer (bioRxiv).</title>
        <authorList>
            <person name="Hart S.F.M."/>
            <person name="Yonemitsu M.A."/>
            <person name="Giersch R.M."/>
            <person name="Beal B.F."/>
            <person name="Arriagada G."/>
            <person name="Davis B.W."/>
            <person name="Ostrander E.A."/>
            <person name="Goff S.P."/>
            <person name="Metzger M.J."/>
        </authorList>
    </citation>
    <scope>NUCLEOTIDE SEQUENCE</scope>
    <source>
        <strain evidence="2">MELC-2E11</strain>
        <tissue evidence="2">Siphon/mantle</tissue>
    </source>
</reference>
<proteinExistence type="predicted"/>
<dbReference type="Proteomes" id="UP001164746">
    <property type="component" value="Chromosome 15"/>
</dbReference>